<dbReference type="GO" id="GO:0008483">
    <property type="term" value="F:transaminase activity"/>
    <property type="evidence" value="ECO:0007669"/>
    <property type="project" value="UniProtKB-KW"/>
</dbReference>
<dbReference type="Pfam" id="PF00202">
    <property type="entry name" value="Aminotran_3"/>
    <property type="match status" value="1"/>
</dbReference>
<dbReference type="InterPro" id="IPR015421">
    <property type="entry name" value="PyrdxlP-dep_Trfase_major"/>
</dbReference>
<keyword evidence="4" id="KW-0032">Aminotransferase</keyword>
<keyword evidence="2 3" id="KW-0663">Pyridoxal phosphate</keyword>
<proteinExistence type="inferred from homology"/>
<dbReference type="Proteomes" id="UP001314796">
    <property type="component" value="Unassembled WGS sequence"/>
</dbReference>
<dbReference type="Gene3D" id="3.40.640.10">
    <property type="entry name" value="Type I PLP-dependent aspartate aminotransferase-like (Major domain)"/>
    <property type="match status" value="1"/>
</dbReference>
<dbReference type="Gene3D" id="3.90.1150.10">
    <property type="entry name" value="Aspartate Aminotransferase, domain 1"/>
    <property type="match status" value="1"/>
</dbReference>
<name>A0ABS2NTF5_9FIRM</name>
<comment type="similarity">
    <text evidence="3">Belongs to the class-III pyridoxal-phosphate-dependent aminotransferase family.</text>
</comment>
<dbReference type="PROSITE" id="PS00600">
    <property type="entry name" value="AA_TRANSFER_CLASS_3"/>
    <property type="match status" value="1"/>
</dbReference>
<keyword evidence="5" id="KW-1185">Reference proteome</keyword>
<dbReference type="EMBL" id="JAFBEE010000029">
    <property type="protein sequence ID" value="MBM7616264.1"/>
    <property type="molecule type" value="Genomic_DNA"/>
</dbReference>
<evidence type="ECO:0000313" key="4">
    <source>
        <dbReference type="EMBL" id="MBM7616264.1"/>
    </source>
</evidence>
<comment type="cofactor">
    <cofactor evidence="1">
        <name>pyridoxal 5'-phosphate</name>
        <dbReference type="ChEBI" id="CHEBI:597326"/>
    </cofactor>
</comment>
<sequence>MNSVPKLNLENSMKMYEEAKRLSPGGLMGIRRPYNFVEGEYPIFIERGYGGHIVDVDGNDYIDMLCGYGPIILGYHEPEINQEVVKQMEKGFCFSLVQEIQNTLAQKLIDLIPCAEMAVLAKTGSDVTGIAVRVARGYTGKNKILRCGYHGWHDWCVEVKGGVPKQISELTVEFHYGDLDVLEATLKEHGDDAACIIITPVGHPLALPVVEPPAGYLQGVRELADKYNVVLIFDEIRTGFRVSLGGAQERYGVTPDLAVFGKAMANGYPVSACVGKEEIMKVMESQVFISSTFFPNSLEMAASLKCIEILQRDNVLEDIWTRGEDFLNKMNKIVEESNVPASVSGIPPMPYITFDKVDSQYKERRTFFYTETIRRGLFIQPYHHGYICHRHTDEDLKNALGAMEEALKATQKAFPHAK</sequence>
<dbReference type="InterPro" id="IPR049704">
    <property type="entry name" value="Aminotrans_3_PPA_site"/>
</dbReference>
<evidence type="ECO:0000256" key="1">
    <source>
        <dbReference type="ARBA" id="ARBA00001933"/>
    </source>
</evidence>
<dbReference type="InterPro" id="IPR015424">
    <property type="entry name" value="PyrdxlP-dep_Trfase"/>
</dbReference>
<dbReference type="InterPro" id="IPR015422">
    <property type="entry name" value="PyrdxlP-dep_Trfase_small"/>
</dbReference>
<dbReference type="CDD" id="cd00610">
    <property type="entry name" value="OAT_like"/>
    <property type="match status" value="1"/>
</dbReference>
<dbReference type="PANTHER" id="PTHR43713:SF3">
    <property type="entry name" value="GLUTAMATE-1-SEMIALDEHYDE 2,1-AMINOMUTASE 1, CHLOROPLASTIC-RELATED"/>
    <property type="match status" value="1"/>
</dbReference>
<dbReference type="RefSeq" id="WP_204404304.1">
    <property type="nucleotide sequence ID" value="NZ_JAFBEE010000029.1"/>
</dbReference>
<reference evidence="4 5" key="1">
    <citation type="submission" date="2021-01" db="EMBL/GenBank/DDBJ databases">
        <title>Genomic Encyclopedia of Type Strains, Phase IV (KMG-IV): sequencing the most valuable type-strain genomes for metagenomic binning, comparative biology and taxonomic classification.</title>
        <authorList>
            <person name="Goeker M."/>
        </authorList>
    </citation>
    <scope>NUCLEOTIDE SEQUENCE [LARGE SCALE GENOMIC DNA]</scope>
    <source>
        <strain evidence="4 5">DSM 25890</strain>
    </source>
</reference>
<comment type="caution">
    <text evidence="4">The sequence shown here is derived from an EMBL/GenBank/DDBJ whole genome shotgun (WGS) entry which is preliminary data.</text>
</comment>
<dbReference type="SUPFAM" id="SSF53383">
    <property type="entry name" value="PLP-dependent transferases"/>
    <property type="match status" value="1"/>
</dbReference>
<accession>A0ABS2NTF5</accession>
<evidence type="ECO:0000313" key="5">
    <source>
        <dbReference type="Proteomes" id="UP001314796"/>
    </source>
</evidence>
<organism evidence="4 5">
    <name type="scientific">Alkaliphilus hydrothermalis</name>
    <dbReference type="NCBI Taxonomy" id="1482730"/>
    <lineage>
        <taxon>Bacteria</taxon>
        <taxon>Bacillati</taxon>
        <taxon>Bacillota</taxon>
        <taxon>Clostridia</taxon>
        <taxon>Peptostreptococcales</taxon>
        <taxon>Natronincolaceae</taxon>
        <taxon>Alkaliphilus</taxon>
    </lineage>
</organism>
<gene>
    <name evidence="4" type="ORF">JOC73_002846</name>
</gene>
<protein>
    <submittedName>
        <fullName evidence="4">Glutamate-1-semialdehyde aminotransferase</fullName>
    </submittedName>
</protein>
<evidence type="ECO:0000256" key="2">
    <source>
        <dbReference type="ARBA" id="ARBA00022898"/>
    </source>
</evidence>
<evidence type="ECO:0000256" key="3">
    <source>
        <dbReference type="RuleBase" id="RU003560"/>
    </source>
</evidence>
<dbReference type="PANTHER" id="PTHR43713">
    <property type="entry name" value="GLUTAMATE-1-SEMIALDEHYDE 2,1-AMINOMUTASE"/>
    <property type="match status" value="1"/>
</dbReference>
<keyword evidence="4" id="KW-0808">Transferase</keyword>
<dbReference type="InterPro" id="IPR005814">
    <property type="entry name" value="Aminotrans_3"/>
</dbReference>